<dbReference type="Pfam" id="PF08281">
    <property type="entry name" value="Sigma70_r4_2"/>
    <property type="match status" value="1"/>
</dbReference>
<evidence type="ECO:0000313" key="8">
    <source>
        <dbReference type="EMBL" id="QID19572.1"/>
    </source>
</evidence>
<keyword evidence="5" id="KW-0804">Transcription</keyword>
<name>A0A6C1B734_9RHOO</name>
<evidence type="ECO:0000256" key="3">
    <source>
        <dbReference type="ARBA" id="ARBA00023082"/>
    </source>
</evidence>
<dbReference type="GO" id="GO:0003677">
    <property type="term" value="F:DNA binding"/>
    <property type="evidence" value="ECO:0007669"/>
    <property type="project" value="UniProtKB-KW"/>
</dbReference>
<evidence type="ECO:0000259" key="7">
    <source>
        <dbReference type="Pfam" id="PF22029"/>
    </source>
</evidence>
<keyword evidence="3" id="KW-0731">Sigma factor</keyword>
<keyword evidence="4" id="KW-0238">DNA-binding</keyword>
<dbReference type="InterPro" id="IPR039425">
    <property type="entry name" value="RNA_pol_sigma-70-like"/>
</dbReference>
<feature type="domain" description="PhyR sigma2" evidence="7">
    <location>
        <begin position="7"/>
        <end position="61"/>
    </location>
</feature>
<comment type="similarity">
    <text evidence="1">Belongs to the sigma-70 factor family. ECF subfamily.</text>
</comment>
<dbReference type="GO" id="GO:0006352">
    <property type="term" value="P:DNA-templated transcription initiation"/>
    <property type="evidence" value="ECO:0007669"/>
    <property type="project" value="InterPro"/>
</dbReference>
<evidence type="ECO:0000256" key="1">
    <source>
        <dbReference type="ARBA" id="ARBA00010641"/>
    </source>
</evidence>
<dbReference type="InterPro" id="IPR013324">
    <property type="entry name" value="RNA_pol_sigma_r3/r4-like"/>
</dbReference>
<protein>
    <submittedName>
        <fullName evidence="8">Sigma-70 family RNA polymerase sigma factor</fullName>
    </submittedName>
</protein>
<feature type="domain" description="RNA polymerase sigma factor 70 region 4 type 2" evidence="6">
    <location>
        <begin position="98"/>
        <end position="150"/>
    </location>
</feature>
<dbReference type="SUPFAM" id="SSF88659">
    <property type="entry name" value="Sigma3 and sigma4 domains of RNA polymerase sigma factors"/>
    <property type="match status" value="1"/>
</dbReference>
<dbReference type="Proteomes" id="UP000501991">
    <property type="component" value="Chromosome"/>
</dbReference>
<dbReference type="Gene3D" id="1.10.1740.10">
    <property type="match status" value="1"/>
</dbReference>
<dbReference type="PANTHER" id="PTHR43133:SF25">
    <property type="entry name" value="RNA POLYMERASE SIGMA FACTOR RFAY-RELATED"/>
    <property type="match status" value="1"/>
</dbReference>
<dbReference type="Gene3D" id="1.10.10.10">
    <property type="entry name" value="Winged helix-like DNA-binding domain superfamily/Winged helix DNA-binding domain"/>
    <property type="match status" value="1"/>
</dbReference>
<keyword evidence="9" id="KW-1185">Reference proteome</keyword>
<dbReference type="RefSeq" id="WP_173768315.1">
    <property type="nucleotide sequence ID" value="NZ_CP048836.1"/>
</dbReference>
<dbReference type="Pfam" id="PF22029">
    <property type="entry name" value="PhyR_sigma2"/>
    <property type="match status" value="1"/>
</dbReference>
<dbReference type="InterPro" id="IPR000838">
    <property type="entry name" value="RNA_pol_sigma70_ECF_CS"/>
</dbReference>
<reference evidence="8 9" key="1">
    <citation type="submission" date="2020-02" db="EMBL/GenBank/DDBJ databases">
        <title>Nitrogenibacter mangrovi gen. nov., sp. nov. isolated from mangrove sediment, a denitrifying betaproteobacterium.</title>
        <authorList>
            <person name="Liao H."/>
            <person name="Tian Y."/>
        </authorList>
    </citation>
    <scope>NUCLEOTIDE SEQUENCE [LARGE SCALE GENOMIC DNA]</scope>
    <source>
        <strain evidence="8 9">M9-3-2</strain>
    </source>
</reference>
<evidence type="ECO:0000313" key="9">
    <source>
        <dbReference type="Proteomes" id="UP000501991"/>
    </source>
</evidence>
<dbReference type="InterPro" id="IPR036388">
    <property type="entry name" value="WH-like_DNA-bd_sf"/>
</dbReference>
<sequence length="167" mass="19071">MSSRDAIVAEIPRLRRYARALTGAVAPADDLVQATLARALEKWRFWQRDKTLRPWLFSIMHNLHVDQLRRSHPIDYRDTDELPDIPQRPAQLDGLELRDLDRALAQLPLEQREILLLVGLEELSYQEVARTLGLPLGTVMSRLSRARARLRAILAGEAAPCLKVVRP</sequence>
<organism evidence="8 9">
    <name type="scientific">Nitrogeniibacter mangrovi</name>
    <dbReference type="NCBI Taxonomy" id="2016596"/>
    <lineage>
        <taxon>Bacteria</taxon>
        <taxon>Pseudomonadati</taxon>
        <taxon>Pseudomonadota</taxon>
        <taxon>Betaproteobacteria</taxon>
        <taxon>Rhodocyclales</taxon>
        <taxon>Zoogloeaceae</taxon>
        <taxon>Nitrogeniibacter</taxon>
    </lineage>
</organism>
<dbReference type="InterPro" id="IPR053866">
    <property type="entry name" value="PhyR_sigma2"/>
</dbReference>
<proteinExistence type="inferred from homology"/>
<gene>
    <name evidence="8" type="ORF">G3580_19280</name>
</gene>
<dbReference type="AlphaFoldDB" id="A0A6C1B734"/>
<dbReference type="InterPro" id="IPR013325">
    <property type="entry name" value="RNA_pol_sigma_r2"/>
</dbReference>
<evidence type="ECO:0000256" key="4">
    <source>
        <dbReference type="ARBA" id="ARBA00023125"/>
    </source>
</evidence>
<dbReference type="PROSITE" id="PS01063">
    <property type="entry name" value="SIGMA70_ECF"/>
    <property type="match status" value="1"/>
</dbReference>
<dbReference type="GO" id="GO:0016987">
    <property type="term" value="F:sigma factor activity"/>
    <property type="evidence" value="ECO:0007669"/>
    <property type="project" value="UniProtKB-KW"/>
</dbReference>
<dbReference type="KEGG" id="azq:G3580_19280"/>
<evidence type="ECO:0000259" key="6">
    <source>
        <dbReference type="Pfam" id="PF08281"/>
    </source>
</evidence>
<dbReference type="InterPro" id="IPR014284">
    <property type="entry name" value="RNA_pol_sigma-70_dom"/>
</dbReference>
<dbReference type="InterPro" id="IPR013249">
    <property type="entry name" value="RNA_pol_sigma70_r4_t2"/>
</dbReference>
<dbReference type="SUPFAM" id="SSF88946">
    <property type="entry name" value="Sigma2 domain of RNA polymerase sigma factors"/>
    <property type="match status" value="1"/>
</dbReference>
<evidence type="ECO:0000256" key="2">
    <source>
        <dbReference type="ARBA" id="ARBA00023015"/>
    </source>
</evidence>
<dbReference type="EMBL" id="CP048836">
    <property type="protein sequence ID" value="QID19572.1"/>
    <property type="molecule type" value="Genomic_DNA"/>
</dbReference>
<keyword evidence="2" id="KW-0805">Transcription regulation</keyword>
<dbReference type="NCBIfam" id="TIGR02937">
    <property type="entry name" value="sigma70-ECF"/>
    <property type="match status" value="1"/>
</dbReference>
<evidence type="ECO:0000256" key="5">
    <source>
        <dbReference type="ARBA" id="ARBA00023163"/>
    </source>
</evidence>
<accession>A0A6C1B734</accession>
<dbReference type="PANTHER" id="PTHR43133">
    <property type="entry name" value="RNA POLYMERASE ECF-TYPE SIGMA FACTO"/>
    <property type="match status" value="1"/>
</dbReference>